<evidence type="ECO:0000256" key="1">
    <source>
        <dbReference type="ARBA" id="ARBA00004123"/>
    </source>
</evidence>
<reference evidence="11" key="1">
    <citation type="submission" date="2016-03" db="EMBL/GenBank/DDBJ databases">
        <authorList>
            <person name="Devillers H."/>
        </authorList>
    </citation>
    <scope>NUCLEOTIDE SEQUENCE [LARGE SCALE GENOMIC DNA]</scope>
</reference>
<protein>
    <recommendedName>
        <fullName evidence="7">Mediator of RNA polymerase II transcription subunit 1</fullName>
    </recommendedName>
    <alternativeName>
        <fullName evidence="7">Mediator complex subunit 1</fullName>
    </alternativeName>
</protein>
<comment type="subcellular location">
    <subcellularLocation>
        <location evidence="1 7">Nucleus</location>
    </subcellularLocation>
</comment>
<comment type="function">
    <text evidence="7">Component of the Mediator complex, a coactivator involved in the regulated transcription of nearly all RNA polymerase II-dependent genes. Mediator functions as a bridge to convey information from gene-specific regulatory proteins to the basal RNA polymerase II transcription machinery. Mediator is recruited to promoters by direct interactions with regulatory proteins and serves as a scaffold for the assembly of a functional preinitiation complex with RNA polymerase II and the general transcription factors.</text>
</comment>
<evidence type="ECO:0000256" key="8">
    <source>
        <dbReference type="SAM" id="MobiDB-lite"/>
    </source>
</evidence>
<evidence type="ECO:0000256" key="2">
    <source>
        <dbReference type="ARBA" id="ARBA00006210"/>
    </source>
</evidence>
<dbReference type="GO" id="GO:0060261">
    <property type="term" value="P:positive regulation of transcription initiation by RNA polymerase II"/>
    <property type="evidence" value="ECO:0007669"/>
    <property type="project" value="EnsemblFungi"/>
</dbReference>
<keyword evidence="11" id="KW-1185">Reference proteome</keyword>
<dbReference type="EMBL" id="LT598459">
    <property type="protein sequence ID" value="SCU82087.1"/>
    <property type="molecule type" value="Genomic_DNA"/>
</dbReference>
<dbReference type="STRING" id="1266660.A0A1G4IY26"/>
<dbReference type="PANTHER" id="PTHR35041:SF4">
    <property type="entry name" value="MEDIATOR OF RNA POLYMERASE II TRANSCRIPTION SUBUNIT 1"/>
    <property type="match status" value="1"/>
</dbReference>
<dbReference type="GO" id="GO:0032968">
    <property type="term" value="P:positive regulation of transcription elongation by RNA polymerase II"/>
    <property type="evidence" value="ECO:0007669"/>
    <property type="project" value="EnsemblFungi"/>
</dbReference>
<keyword evidence="5 7" id="KW-0804">Transcription</keyword>
<dbReference type="InterPro" id="IPR019680">
    <property type="entry name" value="Mediator_Med1"/>
</dbReference>
<dbReference type="GO" id="GO:0051123">
    <property type="term" value="P:RNA polymerase II preinitiation complex assembly"/>
    <property type="evidence" value="ECO:0007669"/>
    <property type="project" value="EnsemblFungi"/>
</dbReference>
<name>A0A1G4IY26_9SACH</name>
<feature type="compositionally biased region" description="Basic residues" evidence="8">
    <location>
        <begin position="337"/>
        <end position="353"/>
    </location>
</feature>
<evidence type="ECO:0000313" key="10">
    <source>
        <dbReference type="EMBL" id="SCU82087.1"/>
    </source>
</evidence>
<dbReference type="AlphaFoldDB" id="A0A1G4IY26"/>
<organism evidence="10 11">
    <name type="scientific">Lachancea dasiensis</name>
    <dbReference type="NCBI Taxonomy" id="1072105"/>
    <lineage>
        <taxon>Eukaryota</taxon>
        <taxon>Fungi</taxon>
        <taxon>Dikarya</taxon>
        <taxon>Ascomycota</taxon>
        <taxon>Saccharomycotina</taxon>
        <taxon>Saccharomycetes</taxon>
        <taxon>Saccharomycetales</taxon>
        <taxon>Saccharomycetaceae</taxon>
        <taxon>Lachancea</taxon>
    </lineage>
</organism>
<feature type="region of interest" description="Disordered" evidence="8">
    <location>
        <begin position="313"/>
        <end position="363"/>
    </location>
</feature>
<dbReference type="Pfam" id="PF10744">
    <property type="entry name" value="Med1"/>
    <property type="match status" value="1"/>
</dbReference>
<dbReference type="OrthoDB" id="5310959at2759"/>
<evidence type="ECO:0000259" key="9">
    <source>
        <dbReference type="Pfam" id="PF10744"/>
    </source>
</evidence>
<evidence type="ECO:0000256" key="6">
    <source>
        <dbReference type="ARBA" id="ARBA00023242"/>
    </source>
</evidence>
<dbReference type="GO" id="GO:0000122">
    <property type="term" value="P:negative regulation of transcription by RNA polymerase II"/>
    <property type="evidence" value="ECO:0007669"/>
    <property type="project" value="EnsemblFungi"/>
</dbReference>
<proteinExistence type="inferred from homology"/>
<accession>A0A1G4IY26</accession>
<keyword evidence="4 7" id="KW-0010">Activator</keyword>
<evidence type="ECO:0000256" key="3">
    <source>
        <dbReference type="ARBA" id="ARBA00023015"/>
    </source>
</evidence>
<dbReference type="Proteomes" id="UP000190274">
    <property type="component" value="Chromosome C"/>
</dbReference>
<feature type="domain" description="Mediator complex subunit Med1" evidence="9">
    <location>
        <begin position="11"/>
        <end position="157"/>
    </location>
</feature>
<evidence type="ECO:0000313" key="11">
    <source>
        <dbReference type="Proteomes" id="UP000190274"/>
    </source>
</evidence>
<dbReference type="GO" id="GO:0070847">
    <property type="term" value="C:core mediator complex"/>
    <property type="evidence" value="ECO:0007669"/>
    <property type="project" value="EnsemblFungi"/>
</dbReference>
<comment type="similarity">
    <text evidence="2 7">Belongs to the Mediator complex subunit 1 family.</text>
</comment>
<evidence type="ECO:0000256" key="7">
    <source>
        <dbReference type="RuleBase" id="RU364059"/>
    </source>
</evidence>
<keyword evidence="6 7" id="KW-0539">Nucleus</keyword>
<gene>
    <name evidence="10" type="ORF">LADA_0C02916G</name>
</gene>
<evidence type="ECO:0000256" key="4">
    <source>
        <dbReference type="ARBA" id="ARBA00023159"/>
    </source>
</evidence>
<keyword evidence="3 7" id="KW-0805">Transcription regulation</keyword>
<dbReference type="GO" id="GO:0003712">
    <property type="term" value="F:transcription coregulator activity"/>
    <property type="evidence" value="ECO:0007669"/>
    <property type="project" value="InterPro"/>
</dbReference>
<evidence type="ECO:0000256" key="5">
    <source>
        <dbReference type="ARBA" id="ARBA00023163"/>
    </source>
</evidence>
<sequence length="428" mass="49210">MSDLYVETLSDMIALLQEYKPGLVTLENVTRLCKTLRLESFTDNIDSETIRLSAASNIIVIDMDFHKADERVKDVKLVLASNFDNFNYFNDEDNSNILYNSLSCYPDLHTFYFNLKFLSILDTYSNIETEPRISGQHDKLDLFKYFTELPDQLRTFFKDMSMVEEIRTNVDNKFGIYVMRAGTLVAKIDIEECDAHGERFHDYRYQNSSWTADASHKNAMGVMLVLKIFDTSLHFPQELISRDLVLDSDSHKPYSVANHQKSLHLFNDITSNLIPASKFKISNDNIELLGELLRWVSWWQHVLSPVLQTLKCPAPHPPNDPKRRTSSNSTSAPAQRRLNHTTRRRRSSQKGRRPSLTDSSMMKDGGLQQFTLTEVMSQPVVEEDEPSDIIDLVLNEEYLALGTHHRCHIEGGLQEWQAFVGSFKSIAL</sequence>
<dbReference type="PANTHER" id="PTHR35041">
    <property type="entry name" value="MEDIATOR OF RNA POLYMERASE II TRANSCRIPTION SUBUNIT 1"/>
    <property type="match status" value="1"/>
</dbReference>
<dbReference type="GO" id="GO:0016592">
    <property type="term" value="C:mediator complex"/>
    <property type="evidence" value="ECO:0007669"/>
    <property type="project" value="InterPro"/>
</dbReference>